<feature type="compositionally biased region" description="Basic and acidic residues" evidence="1">
    <location>
        <begin position="831"/>
        <end position="840"/>
    </location>
</feature>
<dbReference type="EMBL" id="LR796556">
    <property type="protein sequence ID" value="CAB4151966.1"/>
    <property type="molecule type" value="Genomic_DNA"/>
</dbReference>
<protein>
    <submittedName>
        <fullName evidence="2">Uncharacterized protein</fullName>
    </submittedName>
</protein>
<accession>A0A6J5N3V2</accession>
<name>A0A6J5N3V2_9CAUD</name>
<evidence type="ECO:0000256" key="1">
    <source>
        <dbReference type="SAM" id="MobiDB-lite"/>
    </source>
</evidence>
<organism evidence="2">
    <name type="scientific">uncultured Caudovirales phage</name>
    <dbReference type="NCBI Taxonomy" id="2100421"/>
    <lineage>
        <taxon>Viruses</taxon>
        <taxon>Duplodnaviria</taxon>
        <taxon>Heunggongvirae</taxon>
        <taxon>Uroviricota</taxon>
        <taxon>Caudoviricetes</taxon>
        <taxon>Peduoviridae</taxon>
        <taxon>Maltschvirus</taxon>
        <taxon>Maltschvirus maltsch</taxon>
    </lineage>
</organism>
<evidence type="ECO:0000313" key="2">
    <source>
        <dbReference type="EMBL" id="CAB4151966.1"/>
    </source>
</evidence>
<feature type="region of interest" description="Disordered" evidence="1">
    <location>
        <begin position="1"/>
        <end position="46"/>
    </location>
</feature>
<gene>
    <name evidence="2" type="ORF">UFOVP599_44</name>
</gene>
<proteinExistence type="predicted"/>
<reference evidence="2" key="1">
    <citation type="submission" date="2020-04" db="EMBL/GenBank/DDBJ databases">
        <authorList>
            <person name="Chiriac C."/>
            <person name="Salcher M."/>
            <person name="Ghai R."/>
            <person name="Kavagutti S V."/>
        </authorList>
    </citation>
    <scope>NUCLEOTIDE SEQUENCE</scope>
</reference>
<feature type="region of interest" description="Disordered" evidence="1">
    <location>
        <begin position="831"/>
        <end position="855"/>
    </location>
</feature>
<sequence length="855" mass="92489">MDEFSQFLMGGQAQTKTSPPPQTGGVNPYNVGNLRPPGSSTGFQQPTSYEEGIKSLDNQLKIYGEKHGIKTLRQALNRYAPPSENKTNDYVNYVAQRTGLNPDQEIDFSNPAVRHVISGPMILMEKGNKAIFGGKTQAAQSAPTGDEFSQFLMGGKSTEAPASEKATPEKPSTQLKPKMFGQAEGMENQTQGFFDKFAERSKKATETQRPIAGSVASLADTVAGVVPGTIASVAYPVARAFQQSPEEATKIAQTVSEPFSQPFGKALGVTEEPAYKQEFSRRAMEAVGQYIGESADAISAKTGIPKQDVESMINTIATGVGAKLPKATEALPKLKEQFEKAFPKMEEPKPTAPAGVEPAMAGVGAAKTEINPYYGKVTGEEVARGQYPTVKLSKIKEDVAPVEQATRADIANEILGNTGQVRTGVITGNENTLRQEYTEARSANPTPKSELLRKQIADEQNALTRYADQRVEATGASKNLPTDYERGQLMNDAIAGDEGLTGYLKQAKQSLYDEARAKVGDNPIQSSSVNNLLENKQFRAGLGLKGNEGVAKSAEQLIELAKTVGFEDKAGNVLPPNSISAWKAVREALNSEWTKDNASTIGKINAAIDKDIALAGGQDLYKKADNLHKAEKKIFESKGIKTLFGEVDPNGVQTATSFEAIPKKLNQMPVDQWKHIYDTYDEISKGRVRGGDFDLELTPELIDYANAAKAEMRGALAREIYQAGAGKAGVWNQNDVNKILNARAKKIEHAFSPEEQRAFHTLNYAGHIMPGVHAYEGAALQGQRVNKFAEKLPMIGRTAGAMTRVPFAESAGAWAGEKAAKFTIGKSERKQATKLQEEMTKNSQKSIKLKDIGKE</sequence>